<dbReference type="SUPFAM" id="SSF46689">
    <property type="entry name" value="Homeodomain-like"/>
    <property type="match status" value="1"/>
</dbReference>
<dbReference type="RefSeq" id="WP_190786679.1">
    <property type="nucleotide sequence ID" value="NZ_JACXLC010000001.1"/>
</dbReference>
<dbReference type="Pfam" id="PF00989">
    <property type="entry name" value="PAS"/>
    <property type="match status" value="1"/>
</dbReference>
<dbReference type="InterPro" id="IPR011785">
    <property type="entry name" value="Tscrpt_reg_PpsR-CrtJ"/>
</dbReference>
<dbReference type="NCBIfam" id="TIGR02040">
    <property type="entry name" value="PpsR-CrtJ"/>
    <property type="match status" value="1"/>
</dbReference>
<feature type="domain" description="PAS" evidence="1">
    <location>
        <begin position="158"/>
        <end position="229"/>
    </location>
</feature>
<dbReference type="Pfam" id="PF02954">
    <property type="entry name" value="HTH_8"/>
    <property type="match status" value="1"/>
</dbReference>
<proteinExistence type="predicted"/>
<dbReference type="Proteomes" id="UP000635384">
    <property type="component" value="Unassembled WGS sequence"/>
</dbReference>
<dbReference type="SMART" id="SM00091">
    <property type="entry name" value="PAS"/>
    <property type="match status" value="2"/>
</dbReference>
<accession>A0ABR8KSC8</accession>
<dbReference type="InterPro" id="IPR013767">
    <property type="entry name" value="PAS_fold"/>
</dbReference>
<dbReference type="Gene3D" id="3.30.450.20">
    <property type="entry name" value="PAS domain"/>
    <property type="match status" value="3"/>
</dbReference>
<reference evidence="2 3" key="1">
    <citation type="submission" date="2020-09" db="EMBL/GenBank/DDBJ databases">
        <authorList>
            <person name="Yoon J.-W."/>
        </authorList>
    </citation>
    <scope>NUCLEOTIDE SEQUENCE [LARGE SCALE GENOMIC DNA]</scope>
    <source>
        <strain evidence="2 3">KMU-140</strain>
    </source>
</reference>
<organism evidence="2 3">
    <name type="scientific">Erythrobacter rubeus</name>
    <dbReference type="NCBI Taxonomy" id="2760803"/>
    <lineage>
        <taxon>Bacteria</taxon>
        <taxon>Pseudomonadati</taxon>
        <taxon>Pseudomonadota</taxon>
        <taxon>Alphaproteobacteria</taxon>
        <taxon>Sphingomonadales</taxon>
        <taxon>Erythrobacteraceae</taxon>
        <taxon>Erythrobacter/Porphyrobacter group</taxon>
        <taxon>Erythrobacter</taxon>
    </lineage>
</organism>
<dbReference type="PROSITE" id="PS50112">
    <property type="entry name" value="PAS"/>
    <property type="match status" value="1"/>
</dbReference>
<dbReference type="Pfam" id="PF13188">
    <property type="entry name" value="PAS_8"/>
    <property type="match status" value="1"/>
</dbReference>
<gene>
    <name evidence="2" type="primary">ppsR</name>
    <name evidence="2" type="ORF">IB285_02420</name>
</gene>
<dbReference type="InterPro" id="IPR009057">
    <property type="entry name" value="Homeodomain-like_sf"/>
</dbReference>
<dbReference type="NCBIfam" id="TIGR00229">
    <property type="entry name" value="sensory_box"/>
    <property type="match status" value="1"/>
</dbReference>
<sequence length="476" mass="52079">MLTRKHSIEGKNPFGKAAELFNSLDADAAMKLAMVAGDVTLVLDDAGTILDAAFDPSDFPELDDWVGTNWIETVTEESRPKVMEMLAAARRGEVQHWRQVNHPTRKGDVPIRYAVLSVNGGEHRIAFGRDLRDAGKHQQRLLQVQQSLERDYLRMRQLEARYRMLFELSSEAVMIVEASTLRIREANPAAHSMTGHRAGALPGKKLPSLMDKGSRDALQALAGSAMASDSVAPIELRLAKGSRLVNAAITGFTQDRGKFLLLRLMPAGENDDNADSPLFDLIDCMPDAFVMADANLEIISANHAFVELVHAASVDQLRGRHLSETIGRPGIDLDLIEGQIDQHGAARNVSTVLRAGGEPDGEPVELSAVRSSGEESLYAFVIRPIGRRLRDLPPGAEDLPRSVEQLTDLVGRMSLKDIVRESTDLIERLCIEAALNYTSDNRASAAEILGLSRQSLYSKLHRYGLGNLPSDPEDGG</sequence>
<dbReference type="SUPFAM" id="SSF55785">
    <property type="entry name" value="PYP-like sensor domain (PAS domain)"/>
    <property type="match status" value="2"/>
</dbReference>
<protein>
    <submittedName>
        <fullName evidence="2">Transcriptional regulator PpsR</fullName>
    </submittedName>
</protein>
<comment type="caution">
    <text evidence="2">The sequence shown here is derived from an EMBL/GenBank/DDBJ whole genome shotgun (WGS) entry which is preliminary data.</text>
</comment>
<dbReference type="Gene3D" id="1.20.5.430">
    <property type="match status" value="1"/>
</dbReference>
<evidence type="ECO:0000313" key="2">
    <source>
        <dbReference type="EMBL" id="MBD2841106.1"/>
    </source>
</evidence>
<keyword evidence="3" id="KW-1185">Reference proteome</keyword>
<dbReference type="InterPro" id="IPR035965">
    <property type="entry name" value="PAS-like_dom_sf"/>
</dbReference>
<name>A0ABR8KSC8_9SPHN</name>
<dbReference type="CDD" id="cd00130">
    <property type="entry name" value="PAS"/>
    <property type="match status" value="1"/>
</dbReference>
<dbReference type="EMBL" id="JACXLC010000001">
    <property type="protein sequence ID" value="MBD2841106.1"/>
    <property type="molecule type" value="Genomic_DNA"/>
</dbReference>
<dbReference type="InterPro" id="IPR000014">
    <property type="entry name" value="PAS"/>
</dbReference>
<dbReference type="Gene3D" id="1.10.10.60">
    <property type="entry name" value="Homeodomain-like"/>
    <property type="match status" value="1"/>
</dbReference>
<dbReference type="PRINTS" id="PR01590">
    <property type="entry name" value="HTHFIS"/>
</dbReference>
<evidence type="ECO:0000313" key="3">
    <source>
        <dbReference type="Proteomes" id="UP000635384"/>
    </source>
</evidence>
<dbReference type="InterPro" id="IPR002197">
    <property type="entry name" value="HTH_Fis"/>
</dbReference>
<evidence type="ECO:0000259" key="1">
    <source>
        <dbReference type="PROSITE" id="PS50112"/>
    </source>
</evidence>